<proteinExistence type="predicted"/>
<evidence type="ECO:0000313" key="1">
    <source>
        <dbReference type="EMBL" id="EHQ05795.1"/>
    </source>
</evidence>
<accession>H2CGV3</accession>
<evidence type="ECO:0000313" key="2">
    <source>
        <dbReference type="Proteomes" id="UP000005737"/>
    </source>
</evidence>
<dbReference type="EMBL" id="JH597773">
    <property type="protein sequence ID" value="EHQ05795.1"/>
    <property type="molecule type" value="Genomic_DNA"/>
</dbReference>
<gene>
    <name evidence="1" type="ORF">Lepil_1100</name>
</gene>
<dbReference type="Proteomes" id="UP000005737">
    <property type="component" value="Unassembled WGS sequence"/>
</dbReference>
<keyword evidence="2" id="KW-1185">Reference proteome</keyword>
<reference evidence="1 2" key="1">
    <citation type="submission" date="2011-10" db="EMBL/GenBank/DDBJ databases">
        <title>The Improved High-Quality Draft genome of Leptonema illini DSM 21528.</title>
        <authorList>
            <consortium name="US DOE Joint Genome Institute (JGI-PGF)"/>
            <person name="Lucas S."/>
            <person name="Copeland A."/>
            <person name="Lapidus A."/>
            <person name="Glavina del Rio T."/>
            <person name="Dalin E."/>
            <person name="Tice H."/>
            <person name="Bruce D."/>
            <person name="Goodwin L."/>
            <person name="Pitluck S."/>
            <person name="Peters L."/>
            <person name="Mikhailova N."/>
            <person name="Held B."/>
            <person name="Kyrpides N."/>
            <person name="Mavromatis K."/>
            <person name="Ivanova N."/>
            <person name="Markowitz V."/>
            <person name="Cheng J.-F."/>
            <person name="Hugenholtz P."/>
            <person name="Woyke T."/>
            <person name="Wu D."/>
            <person name="Gronow S."/>
            <person name="Wellnitz S."/>
            <person name="Brambilla E.-M."/>
            <person name="Klenk H.-P."/>
            <person name="Eisen J.A."/>
        </authorList>
    </citation>
    <scope>NUCLEOTIDE SEQUENCE [LARGE SCALE GENOMIC DNA]</scope>
    <source>
        <strain evidence="1 2">DSM 21528</strain>
    </source>
</reference>
<sequence length="65" mass="7191">MKQQPRIVDLPSRTLLGIKMTTSLAKNDTPALWQSFLSRRKQITGVLSSDLYSAAEYPADLLASP</sequence>
<organism evidence="1 2">
    <name type="scientific">Leptonema illini DSM 21528</name>
    <dbReference type="NCBI Taxonomy" id="929563"/>
    <lineage>
        <taxon>Bacteria</taxon>
        <taxon>Pseudomonadati</taxon>
        <taxon>Spirochaetota</taxon>
        <taxon>Spirochaetia</taxon>
        <taxon>Leptospirales</taxon>
        <taxon>Leptospiraceae</taxon>
        <taxon>Leptonema</taxon>
    </lineage>
</organism>
<dbReference type="RefSeq" id="WP_002770757.1">
    <property type="nucleotide sequence ID" value="NZ_JH597773.1"/>
</dbReference>
<name>H2CGV3_9LEPT</name>
<dbReference type="AlphaFoldDB" id="H2CGV3"/>
<protein>
    <submittedName>
        <fullName evidence="1">Uncharacterized protein</fullName>
    </submittedName>
</protein>
<dbReference type="STRING" id="183.GCA_002009735_03639"/>
<dbReference type="HOGENOM" id="CLU_2844550_0_0_12"/>